<gene>
    <name evidence="3" type="ORF">G3572_03105</name>
</gene>
<accession>A0A6B3RPZ0</accession>
<evidence type="ECO:0000259" key="2">
    <source>
        <dbReference type="Pfam" id="PF13550"/>
    </source>
</evidence>
<keyword evidence="1" id="KW-0732">Signal</keyword>
<keyword evidence="4" id="KW-1185">Reference proteome</keyword>
<comment type="caution">
    <text evidence="3">The sequence shown here is derived from an EMBL/GenBank/DDBJ whole genome shotgun (WGS) entry which is preliminary data.</text>
</comment>
<evidence type="ECO:0000256" key="1">
    <source>
        <dbReference type="SAM" id="SignalP"/>
    </source>
</evidence>
<dbReference type="AlphaFoldDB" id="A0A6B3RPZ0"/>
<dbReference type="Proteomes" id="UP000481421">
    <property type="component" value="Unassembled WGS sequence"/>
</dbReference>
<feature type="chain" id="PRO_5025687273" description="Tip attachment protein J domain-containing protein" evidence="1">
    <location>
        <begin position="20"/>
        <end position="944"/>
    </location>
</feature>
<evidence type="ECO:0000313" key="3">
    <source>
        <dbReference type="EMBL" id="NEX45179.1"/>
    </source>
</evidence>
<dbReference type="EMBL" id="JAAIKE010000001">
    <property type="protein sequence ID" value="NEX45179.1"/>
    <property type="molecule type" value="Genomic_DNA"/>
</dbReference>
<reference evidence="3 4" key="1">
    <citation type="submission" date="2020-02" db="EMBL/GenBank/DDBJ databases">
        <title>Rhodobacter algicola sp. nov., isolated from microalga culture.</title>
        <authorList>
            <person name="Park C.-Y."/>
        </authorList>
    </citation>
    <scope>NUCLEOTIDE SEQUENCE [LARGE SCALE GENOMIC DNA]</scope>
    <source>
        <strain evidence="3 4">ETT8</strain>
    </source>
</reference>
<proteinExistence type="predicted"/>
<sequence length="944" mass="97812">MIAALLCSAATLAPARAEAGPLVSAVVSLASSVFGAGGFIATTLAGGGIGAFALRLGGSLLLSAAARALGPKPPGAPELVRQFENPQSLPAKRFVYGETRIYGSPAWRVGGVGPSQGRLLVGCFVLNSRPSDAVTGVYLDKEAVPLSGDLYDFAPGGGASAAAGSRWAPWARFWVGRGDQTSPPADILTLTPGLFSATDAGRGLTVMWVLFDCGPNDQRSWRWPRTPPEVEIEGRWSKVWDLRDVAQDPDDPATWQFSDNQALCALDAARMNPIRRYPLAQIDLATFAEAADIADELVPLKAGGTEPRYRVNGALIFNGSELMDQILPLYAAGAAQPVRVGGRLSIAAGAFTAPVATLTDITEAEGLGVRFLKPGRDLATTVHATFTDPARDYRTSDLEDYTVPGAVAVDGGLPTVVDLELPLVTSATQAMRLQKIRAKRLRAQRQITCTLPPAWFAVVAGCNVTVDFPEPYAALNGLYRVTSANPGLFASEDGSGGVAMRVPVVMEEIAASDFAFDPETEEQNRPLLALSVGRSPPEPGGAITTTTGAAVAIGAGPAAIAAVRFAFDPSPSPSVQIYEWEYRLGGTSNPWQAGGTIDGALRDGGGQVSGLLAPVAVGVNVTIRARAIGLAASDWVVSAPIEPTLDIARYEADFSAGVYRIDGATGTLANVLGLARASVATFVDGAGLIQTAAVNVPRIDHAAGVPCLLIEPAGANAFTWSEAMDNAAWTKTNATVMANAIAAPDGATTADLLVENTATSSHRIQRARAMESGVAATISLFAKAGGRDILRLRASGTGMTVQAAEVQISTGTVSVQAGTPTVETVALAGGWRRITFMFTPNVTVSGLFEVYLCSAFGVSSYTGDGVSGAYLWGAQDGAGSYIATAGAAGSRAADLPAMQGVSGVMDLLATYDNGTTAAFDAAPVLPGYWPTLTRQRLRSLIGTI</sequence>
<organism evidence="3 4">
    <name type="scientific">Pseudotabrizicola algicola</name>
    <dbReference type="NCBI Taxonomy" id="2709381"/>
    <lineage>
        <taxon>Bacteria</taxon>
        <taxon>Pseudomonadati</taxon>
        <taxon>Pseudomonadota</taxon>
        <taxon>Alphaproteobacteria</taxon>
        <taxon>Rhodobacterales</taxon>
        <taxon>Paracoccaceae</taxon>
        <taxon>Pseudotabrizicola</taxon>
    </lineage>
</organism>
<feature type="signal peptide" evidence="1">
    <location>
        <begin position="1"/>
        <end position="19"/>
    </location>
</feature>
<feature type="domain" description="Tip attachment protein J" evidence="2">
    <location>
        <begin position="328"/>
        <end position="466"/>
    </location>
</feature>
<protein>
    <recommendedName>
        <fullName evidence="2">Tip attachment protein J domain-containing protein</fullName>
    </recommendedName>
</protein>
<name>A0A6B3RPZ0_9RHOB</name>
<evidence type="ECO:0000313" key="4">
    <source>
        <dbReference type="Proteomes" id="UP000481421"/>
    </source>
</evidence>
<dbReference type="InterPro" id="IPR032876">
    <property type="entry name" value="J_dom"/>
</dbReference>
<dbReference type="Pfam" id="PF13550">
    <property type="entry name" value="Phage-tail_3"/>
    <property type="match status" value="1"/>
</dbReference>